<proteinExistence type="predicted"/>
<dbReference type="Gramene" id="VVA24817">
    <property type="protein sequence ID" value="VVA24817"/>
    <property type="gene ID" value="Prudul26B000325"/>
</dbReference>
<dbReference type="Proteomes" id="UP000327085">
    <property type="component" value="Chromosome 1"/>
</dbReference>
<protein>
    <submittedName>
        <fullName evidence="1">Uncharacterized protein</fullName>
    </submittedName>
</protein>
<accession>A0A5E4FA65</accession>
<name>A0A5E4FA65_PRUDU</name>
<evidence type="ECO:0000313" key="1">
    <source>
        <dbReference type="EMBL" id="VVA24817.1"/>
    </source>
</evidence>
<dbReference type="AlphaFoldDB" id="A0A5E4FA65"/>
<evidence type="ECO:0000313" key="2">
    <source>
        <dbReference type="Proteomes" id="UP000327085"/>
    </source>
</evidence>
<sequence length="122" mass="12741">MIKLITIPVNDNPYKNNRVEPIALAVKTLPALREDSVGDGNGSGRGRGRGLDGNLPLRGFLPSLMLTGSGLGASVSQCELNPGPAGNDWGCCRGCDFDVSVTIALLMSNIPEDAPHPNKETG</sequence>
<dbReference type="InParanoid" id="A0A5E4FA65"/>
<reference evidence="2" key="1">
    <citation type="journal article" date="2020" name="Plant J.">
        <title>Transposons played a major role in the diversification between the closely related almond and peach genomes: results from the almond genome sequence.</title>
        <authorList>
            <person name="Alioto T."/>
            <person name="Alexiou K.G."/>
            <person name="Bardil A."/>
            <person name="Barteri F."/>
            <person name="Castanera R."/>
            <person name="Cruz F."/>
            <person name="Dhingra A."/>
            <person name="Duval H."/>
            <person name="Fernandez I Marti A."/>
            <person name="Frias L."/>
            <person name="Galan B."/>
            <person name="Garcia J.L."/>
            <person name="Howad W."/>
            <person name="Gomez-Garrido J."/>
            <person name="Gut M."/>
            <person name="Julca I."/>
            <person name="Morata J."/>
            <person name="Puigdomenech P."/>
            <person name="Ribeca P."/>
            <person name="Rubio Cabetas M.J."/>
            <person name="Vlasova A."/>
            <person name="Wirthensohn M."/>
            <person name="Garcia-Mas J."/>
            <person name="Gabaldon T."/>
            <person name="Casacuberta J.M."/>
            <person name="Arus P."/>
        </authorList>
    </citation>
    <scope>NUCLEOTIDE SEQUENCE [LARGE SCALE GENOMIC DNA]</scope>
    <source>
        <strain evidence="2">cv. Texas</strain>
    </source>
</reference>
<organism evidence="1 2">
    <name type="scientific">Prunus dulcis</name>
    <name type="common">Almond</name>
    <name type="synonym">Amygdalus dulcis</name>
    <dbReference type="NCBI Taxonomy" id="3755"/>
    <lineage>
        <taxon>Eukaryota</taxon>
        <taxon>Viridiplantae</taxon>
        <taxon>Streptophyta</taxon>
        <taxon>Embryophyta</taxon>
        <taxon>Tracheophyta</taxon>
        <taxon>Spermatophyta</taxon>
        <taxon>Magnoliopsida</taxon>
        <taxon>eudicotyledons</taxon>
        <taxon>Gunneridae</taxon>
        <taxon>Pentapetalae</taxon>
        <taxon>rosids</taxon>
        <taxon>fabids</taxon>
        <taxon>Rosales</taxon>
        <taxon>Rosaceae</taxon>
        <taxon>Amygdaloideae</taxon>
        <taxon>Amygdaleae</taxon>
        <taxon>Prunus</taxon>
    </lineage>
</organism>
<gene>
    <name evidence="1" type="ORF">ALMOND_2B000325</name>
</gene>
<dbReference type="EMBL" id="CABIKO010000087">
    <property type="protein sequence ID" value="VVA24817.1"/>
    <property type="molecule type" value="Genomic_DNA"/>
</dbReference>